<dbReference type="AlphaFoldDB" id="A0A6H9V2N2"/>
<protein>
    <submittedName>
        <fullName evidence="2">Uncharacterized protein</fullName>
    </submittedName>
</protein>
<gene>
    <name evidence="2" type="ORF">F7R91_15120</name>
</gene>
<name>A0A6H9V2N2_9ACTN</name>
<reference evidence="2 3" key="1">
    <citation type="submission" date="2019-09" db="EMBL/GenBank/DDBJ databases">
        <title>Screening of Novel Bioactive Compounds from Soil-Associated.</title>
        <authorList>
            <person name="Zhao S."/>
        </authorList>
    </citation>
    <scope>NUCLEOTIDE SEQUENCE [LARGE SCALE GENOMIC DNA]</scope>
    <source>
        <strain evidence="2 3">HIT-DPA4</strain>
    </source>
</reference>
<dbReference type="EMBL" id="VZRB01000008">
    <property type="protein sequence ID" value="KAB1146893.1"/>
    <property type="molecule type" value="Genomic_DNA"/>
</dbReference>
<evidence type="ECO:0000313" key="3">
    <source>
        <dbReference type="Proteomes" id="UP000442707"/>
    </source>
</evidence>
<evidence type="ECO:0000313" key="2">
    <source>
        <dbReference type="EMBL" id="KAB1146893.1"/>
    </source>
</evidence>
<feature type="region of interest" description="Disordered" evidence="1">
    <location>
        <begin position="80"/>
        <end position="166"/>
    </location>
</feature>
<keyword evidence="3" id="KW-1185">Reference proteome</keyword>
<accession>A0A6H9V2N2</accession>
<proteinExistence type="predicted"/>
<evidence type="ECO:0000256" key="1">
    <source>
        <dbReference type="SAM" id="MobiDB-lite"/>
    </source>
</evidence>
<feature type="compositionally biased region" description="Low complexity" evidence="1">
    <location>
        <begin position="130"/>
        <end position="148"/>
    </location>
</feature>
<feature type="compositionally biased region" description="Basic residues" evidence="1">
    <location>
        <begin position="152"/>
        <end position="166"/>
    </location>
</feature>
<sequence>MGEDAPLPGRAEVGRVCRSGCSSSAPEPVPAASGAVAAWARSPPCRSIADTVRPPPTSATAVATTARRWFFLRRACRRRRAARPCGAGGRSGRSSAGSVSWAEGDASPEAMSEADTSQETAGPVVAMVTGAGATRPSAAAGAMSGAQAPHPGHTRAPLRCRRHEEQ</sequence>
<dbReference type="Proteomes" id="UP000442707">
    <property type="component" value="Unassembled WGS sequence"/>
</dbReference>
<comment type="caution">
    <text evidence="2">The sequence shown here is derived from an EMBL/GenBank/DDBJ whole genome shotgun (WGS) entry which is preliminary data.</text>
</comment>
<organism evidence="2 3">
    <name type="scientific">Streptomyces luteolifulvus</name>
    <dbReference type="NCBI Taxonomy" id="2615112"/>
    <lineage>
        <taxon>Bacteria</taxon>
        <taxon>Bacillati</taxon>
        <taxon>Actinomycetota</taxon>
        <taxon>Actinomycetes</taxon>
        <taxon>Kitasatosporales</taxon>
        <taxon>Streptomycetaceae</taxon>
        <taxon>Streptomyces</taxon>
    </lineage>
</organism>